<reference evidence="8" key="2">
    <citation type="submission" date="2023-05" db="EMBL/GenBank/DDBJ databases">
        <authorList>
            <person name="Fouks B."/>
        </authorList>
    </citation>
    <scope>NUCLEOTIDE SEQUENCE</scope>
    <source>
        <strain evidence="8">Stay&amp;Tobe</strain>
        <tissue evidence="8">Testes</tissue>
    </source>
</reference>
<dbReference type="Pfam" id="PF21257">
    <property type="entry name" value="PHD_ash2p_like"/>
    <property type="match status" value="1"/>
</dbReference>
<dbReference type="InterPro" id="IPR019786">
    <property type="entry name" value="Zinc_finger_PHD-type_CS"/>
</dbReference>
<dbReference type="Pfam" id="PF21198">
    <property type="entry name" value="ASH2L-like_WH"/>
    <property type="match status" value="1"/>
</dbReference>
<dbReference type="InterPro" id="IPR003877">
    <property type="entry name" value="SPRY_dom"/>
</dbReference>
<dbReference type="InterPro" id="IPR049455">
    <property type="entry name" value="ASH2-like_PHD"/>
</dbReference>
<organism evidence="8 9">
    <name type="scientific">Diploptera punctata</name>
    <name type="common">Pacific beetle cockroach</name>
    <dbReference type="NCBI Taxonomy" id="6984"/>
    <lineage>
        <taxon>Eukaryota</taxon>
        <taxon>Metazoa</taxon>
        <taxon>Ecdysozoa</taxon>
        <taxon>Arthropoda</taxon>
        <taxon>Hexapoda</taxon>
        <taxon>Insecta</taxon>
        <taxon>Pterygota</taxon>
        <taxon>Neoptera</taxon>
        <taxon>Polyneoptera</taxon>
        <taxon>Dictyoptera</taxon>
        <taxon>Blattodea</taxon>
        <taxon>Blaberoidea</taxon>
        <taxon>Blaberidae</taxon>
        <taxon>Diplopterinae</taxon>
        <taxon>Diploptera</taxon>
    </lineage>
</organism>
<dbReference type="Gene3D" id="2.60.120.920">
    <property type="match status" value="1"/>
</dbReference>
<keyword evidence="3" id="KW-0863">Zinc-finger</keyword>
<dbReference type="PROSITE" id="PS50188">
    <property type="entry name" value="B302_SPRY"/>
    <property type="match status" value="1"/>
</dbReference>
<feature type="compositionally biased region" description="Polar residues" evidence="6">
    <location>
        <begin position="16"/>
        <end position="37"/>
    </location>
</feature>
<dbReference type="EMBL" id="JASPKZ010010285">
    <property type="protein sequence ID" value="KAJ9574486.1"/>
    <property type="molecule type" value="Genomic_DNA"/>
</dbReference>
<evidence type="ECO:0000256" key="1">
    <source>
        <dbReference type="ARBA" id="ARBA00004123"/>
    </source>
</evidence>
<gene>
    <name evidence="8" type="ORF">L9F63_008349</name>
</gene>
<feature type="region of interest" description="Disordered" evidence="6">
    <location>
        <begin position="1"/>
        <end position="73"/>
    </location>
</feature>
<dbReference type="InterPro" id="IPR013320">
    <property type="entry name" value="ConA-like_dom_sf"/>
</dbReference>
<comment type="caution">
    <text evidence="8">The sequence shown here is derived from an EMBL/GenBank/DDBJ whole genome shotgun (WGS) entry which is preliminary data.</text>
</comment>
<dbReference type="Pfam" id="PF00622">
    <property type="entry name" value="SPRY"/>
    <property type="match status" value="1"/>
</dbReference>
<feature type="compositionally biased region" description="Low complexity" evidence="6">
    <location>
        <begin position="55"/>
        <end position="72"/>
    </location>
</feature>
<dbReference type="InterPro" id="IPR037353">
    <property type="entry name" value="ASH2"/>
</dbReference>
<evidence type="ECO:0000313" key="9">
    <source>
        <dbReference type="Proteomes" id="UP001233999"/>
    </source>
</evidence>
<dbReference type="GO" id="GO:0000976">
    <property type="term" value="F:transcription cis-regulatory region binding"/>
    <property type="evidence" value="ECO:0007669"/>
    <property type="project" value="TreeGrafter"/>
</dbReference>
<keyword evidence="9" id="KW-1185">Reference proteome</keyword>
<protein>
    <recommendedName>
        <fullName evidence="7">B30.2/SPRY domain-containing protein</fullName>
    </recommendedName>
</protein>
<dbReference type="SUPFAM" id="SSF49899">
    <property type="entry name" value="Concanavalin A-like lectins/glucanases"/>
    <property type="match status" value="1"/>
</dbReference>
<dbReference type="AlphaFoldDB" id="A0AAD7Z662"/>
<evidence type="ECO:0000256" key="3">
    <source>
        <dbReference type="ARBA" id="ARBA00022771"/>
    </source>
</evidence>
<dbReference type="FunFam" id="3.90.980.20:FF:000005">
    <property type="entry name" value="Set1/Ash2 histone methyltransferase complex subunit ASH2"/>
    <property type="match status" value="1"/>
</dbReference>
<evidence type="ECO:0000256" key="5">
    <source>
        <dbReference type="ARBA" id="ARBA00023242"/>
    </source>
</evidence>
<dbReference type="GO" id="GO:0008270">
    <property type="term" value="F:zinc ion binding"/>
    <property type="evidence" value="ECO:0007669"/>
    <property type="project" value="UniProtKB-KW"/>
</dbReference>
<dbReference type="GO" id="GO:0048188">
    <property type="term" value="C:Set1C/COMPASS complex"/>
    <property type="evidence" value="ECO:0007669"/>
    <property type="project" value="InterPro"/>
</dbReference>
<dbReference type="InterPro" id="IPR001965">
    <property type="entry name" value="Znf_PHD"/>
</dbReference>
<feature type="compositionally biased region" description="Gly residues" evidence="6">
    <location>
        <begin position="275"/>
        <end position="289"/>
    </location>
</feature>
<dbReference type="InterPro" id="IPR001870">
    <property type="entry name" value="B30.2/SPRY"/>
</dbReference>
<dbReference type="SMART" id="SM00449">
    <property type="entry name" value="SPRY"/>
    <property type="match status" value="1"/>
</dbReference>
<dbReference type="InterPro" id="IPR053835">
    <property type="entry name" value="ASH2L-like_WH"/>
</dbReference>
<keyword evidence="5" id="KW-0539">Nucleus</keyword>
<dbReference type="CDD" id="cd12872">
    <property type="entry name" value="SPRY_Ash2"/>
    <property type="match status" value="1"/>
</dbReference>
<accession>A0AAD7Z662</accession>
<comment type="subcellular location">
    <subcellularLocation>
        <location evidence="1">Nucleus</location>
    </subcellularLocation>
</comment>
<keyword evidence="4" id="KW-0862">Zinc</keyword>
<dbReference type="InterPro" id="IPR011011">
    <property type="entry name" value="Znf_FYVE_PHD"/>
</dbReference>
<dbReference type="PROSITE" id="PS01359">
    <property type="entry name" value="ZF_PHD_1"/>
    <property type="match status" value="1"/>
</dbReference>
<dbReference type="SMART" id="SM00249">
    <property type="entry name" value="PHD"/>
    <property type="match status" value="1"/>
</dbReference>
<reference evidence="8" key="1">
    <citation type="journal article" date="2023" name="IScience">
        <title>Live-bearing cockroach genome reveals convergent evolutionary mechanisms linked to viviparity in insects and beyond.</title>
        <authorList>
            <person name="Fouks B."/>
            <person name="Harrison M.C."/>
            <person name="Mikhailova A.A."/>
            <person name="Marchal E."/>
            <person name="English S."/>
            <person name="Carruthers M."/>
            <person name="Jennings E.C."/>
            <person name="Chiamaka E.L."/>
            <person name="Frigard R.A."/>
            <person name="Pippel M."/>
            <person name="Attardo G.M."/>
            <person name="Benoit J.B."/>
            <person name="Bornberg-Bauer E."/>
            <person name="Tobe S.S."/>
        </authorList>
    </citation>
    <scope>NUCLEOTIDE SEQUENCE</scope>
    <source>
        <strain evidence="8">Stay&amp;Tobe</strain>
    </source>
</reference>
<dbReference type="SUPFAM" id="SSF57903">
    <property type="entry name" value="FYVE/PHD zinc finger"/>
    <property type="match status" value="1"/>
</dbReference>
<feature type="domain" description="B30.2/SPRY" evidence="7">
    <location>
        <begin position="331"/>
        <end position="519"/>
    </location>
</feature>
<evidence type="ECO:0000256" key="2">
    <source>
        <dbReference type="ARBA" id="ARBA00022723"/>
    </source>
</evidence>
<dbReference type="Gene3D" id="3.90.980.20">
    <property type="match status" value="1"/>
</dbReference>
<dbReference type="CDD" id="cd15583">
    <property type="entry name" value="PHD_ash2p_like"/>
    <property type="match status" value="1"/>
</dbReference>
<evidence type="ECO:0000256" key="4">
    <source>
        <dbReference type="ARBA" id="ARBA00022833"/>
    </source>
</evidence>
<dbReference type="PANTHER" id="PTHR10598:SF0">
    <property type="entry name" value="SET1_ASH2 HISTONE METHYLTRANSFERASE COMPLEX SUBUNIT ASH2"/>
    <property type="match status" value="1"/>
</dbReference>
<evidence type="ECO:0000259" key="7">
    <source>
        <dbReference type="PROSITE" id="PS50188"/>
    </source>
</evidence>
<evidence type="ECO:0000313" key="8">
    <source>
        <dbReference type="EMBL" id="KAJ9574486.1"/>
    </source>
</evidence>
<dbReference type="InterPro" id="IPR043136">
    <property type="entry name" value="B30.2/SPRY_sf"/>
</dbReference>
<proteinExistence type="predicted"/>
<dbReference type="Proteomes" id="UP001233999">
    <property type="component" value="Unassembled WGS sequence"/>
</dbReference>
<keyword evidence="2" id="KW-0479">Metal-binding</keyword>
<feature type="region of interest" description="Disordered" evidence="6">
    <location>
        <begin position="260"/>
        <end position="292"/>
    </location>
</feature>
<name>A0AAD7Z662_DIPPU</name>
<sequence>MADSGNTRNEPEDITSKSTESSLQGGDQEENLTQQSEMKPPEISLEGSSDEKKQTGNGNNVNNGNTNSNGTSKSLQVEREGNCYCGKDRNLNIVELLCANCLRWYHESCIGYQLGKLVPFMMNYFFVCKNCSPTGLESFKKNQAAFPQMCVTAIGNMMQASVKEGSPRTMFSKDRDIIPFIDSHWEGMTTMPRRVTQSWHSTIHRALTKDIGTLFVCDESSGDPIFGLLAPELTQIKPNYEAMIRGGHLKVTDMGIQHGTVKGRSTKRKLPAGDQGQGPGKKGRGGGGDVTAPKLPAHGYPLEHPYNKDGYRYILAEPDPHAPFRQEFDESSDWAGKPIPGWLYRTLSPSSVLLALHDRAPQLRISEDRLAVTGEKGYCMVRATHAVSRGSWYWEATIEEMPESSATRLGWAQEYANLQAPLGYDKFGYSWRSRKGTRFHECRGRHYSSGYGEGDTLGFLIVLPETPDMGTRVSKMSLTTGISHLRYRKRFRNEVPLVKFKSHLYYEEKDRVAESLKALKVLPGSKLIFFKNGVCQGIAYTDIFGGHYYPTLSLHKSATVSVNFGPNFKCPPSDSVFRGMYEKAEEAICEQTMADLLYLTENEGKLRLDTYCM</sequence>
<evidence type="ECO:0000256" key="6">
    <source>
        <dbReference type="SAM" id="MobiDB-lite"/>
    </source>
</evidence>
<dbReference type="PANTHER" id="PTHR10598">
    <property type="entry name" value="SET1/ASH2 HISTONE METHYLTRANSFERASE COMPLEX SUBUNIT ASH2"/>
    <property type="match status" value="1"/>
</dbReference>